<evidence type="ECO:0000313" key="3">
    <source>
        <dbReference type="Proteomes" id="UP000823201"/>
    </source>
</evidence>
<accession>A0ABS2Q4K9</accession>
<sequence>MFDIIGDVHGCFDEFKKLTIALGYAWVSDIPVHPQDRRLIFVGDITDRGPQSVKMIELTVKLVNEGKALYVPGNHCNKLYRYMQGRKVQIIHGLETTVHELTLLSPARRMAVSSGFIHLYEQSNLLLRLDNERLIVCHAGIKASDLTRPIDKKLRSILLYGYTTGRTDEQGHPERLDWAKDYQGKPWIVYGHTPVTVPRWVNHTLNLDTGCVFGGALSALRYPEMLTCSVPSSMPKMPEHFRAFPEQETYLQAVPCPVDRPHANGSIDR</sequence>
<evidence type="ECO:0000259" key="1">
    <source>
        <dbReference type="Pfam" id="PF00149"/>
    </source>
</evidence>
<protein>
    <submittedName>
        <fullName evidence="2">Protein phosphatase</fullName>
        <ecNumber evidence="2">3.1.3.16</ecNumber>
    </submittedName>
</protein>
<dbReference type="Pfam" id="PF00149">
    <property type="entry name" value="Metallophos"/>
    <property type="match status" value="1"/>
</dbReference>
<dbReference type="InterPro" id="IPR041780">
    <property type="entry name" value="MPP_PrpE-like"/>
</dbReference>
<organism evidence="2 3">
    <name type="scientific">Sporolactobacillus spathodeae</name>
    <dbReference type="NCBI Taxonomy" id="1465502"/>
    <lineage>
        <taxon>Bacteria</taxon>
        <taxon>Bacillati</taxon>
        <taxon>Bacillota</taxon>
        <taxon>Bacilli</taxon>
        <taxon>Bacillales</taxon>
        <taxon>Sporolactobacillaceae</taxon>
        <taxon>Sporolactobacillus</taxon>
    </lineage>
</organism>
<dbReference type="PANTHER" id="PTHR42850">
    <property type="entry name" value="METALLOPHOSPHOESTERASE"/>
    <property type="match status" value="1"/>
</dbReference>
<dbReference type="NCBIfam" id="NF010148">
    <property type="entry name" value="PRK13625.1"/>
    <property type="match status" value="1"/>
</dbReference>
<dbReference type="Gene3D" id="3.60.21.10">
    <property type="match status" value="1"/>
</dbReference>
<comment type="caution">
    <text evidence="2">The sequence shown here is derived from an EMBL/GenBank/DDBJ whole genome shotgun (WGS) entry which is preliminary data.</text>
</comment>
<dbReference type="InterPro" id="IPR029052">
    <property type="entry name" value="Metallo-depent_PP-like"/>
</dbReference>
<keyword evidence="3" id="KW-1185">Reference proteome</keyword>
<dbReference type="SUPFAM" id="SSF56300">
    <property type="entry name" value="Metallo-dependent phosphatases"/>
    <property type="match status" value="1"/>
</dbReference>
<dbReference type="EMBL" id="JAFBEV010000001">
    <property type="protein sequence ID" value="MBM7656706.1"/>
    <property type="molecule type" value="Genomic_DNA"/>
</dbReference>
<name>A0ABS2Q4K9_9BACL</name>
<dbReference type="CDD" id="cd07423">
    <property type="entry name" value="MPP_Prp_like"/>
    <property type="match status" value="1"/>
</dbReference>
<dbReference type="GO" id="GO:0004722">
    <property type="term" value="F:protein serine/threonine phosphatase activity"/>
    <property type="evidence" value="ECO:0007669"/>
    <property type="project" value="UniProtKB-EC"/>
</dbReference>
<feature type="domain" description="Calcineurin-like phosphoesterase" evidence="1">
    <location>
        <begin position="3"/>
        <end position="203"/>
    </location>
</feature>
<dbReference type="EC" id="3.1.3.16" evidence="2"/>
<dbReference type="PANTHER" id="PTHR42850:SF7">
    <property type="entry name" value="BIS(5'-NUCLEOSYL)-TETRAPHOSPHATASE PRPE [ASYMMETRICAL]"/>
    <property type="match status" value="1"/>
</dbReference>
<keyword evidence="2" id="KW-0378">Hydrolase</keyword>
<reference evidence="2 3" key="1">
    <citation type="submission" date="2021-01" db="EMBL/GenBank/DDBJ databases">
        <title>Genomic Encyclopedia of Type Strains, Phase IV (KMG-IV): sequencing the most valuable type-strain genomes for metagenomic binning, comparative biology and taxonomic classification.</title>
        <authorList>
            <person name="Goeker M."/>
        </authorList>
    </citation>
    <scope>NUCLEOTIDE SEQUENCE [LARGE SCALE GENOMIC DNA]</scope>
    <source>
        <strain evidence="2 3">DSM 100968</strain>
    </source>
</reference>
<evidence type="ECO:0000313" key="2">
    <source>
        <dbReference type="EMBL" id="MBM7656706.1"/>
    </source>
</evidence>
<proteinExistence type="predicted"/>
<gene>
    <name evidence="2" type="ORF">JOC27_000142</name>
</gene>
<dbReference type="InterPro" id="IPR004843">
    <property type="entry name" value="Calcineurin-like_PHP"/>
</dbReference>
<dbReference type="Proteomes" id="UP000823201">
    <property type="component" value="Unassembled WGS sequence"/>
</dbReference>
<dbReference type="InterPro" id="IPR050126">
    <property type="entry name" value="Ap4A_hydrolase"/>
</dbReference>